<keyword evidence="1" id="KW-0175">Coiled coil</keyword>
<evidence type="ECO:0000256" key="1">
    <source>
        <dbReference type="SAM" id="Coils"/>
    </source>
</evidence>
<reference evidence="2 3" key="2">
    <citation type="submission" date="2018-11" db="EMBL/GenBank/DDBJ databases">
        <authorList>
            <consortium name="Pathogen Informatics"/>
        </authorList>
    </citation>
    <scope>NUCLEOTIDE SEQUENCE [LARGE SCALE GENOMIC DNA]</scope>
</reference>
<name>A0A183U3D4_TOXCA</name>
<gene>
    <name evidence="2" type="ORF">TCNE_LOCUS3004</name>
</gene>
<evidence type="ECO:0000313" key="3">
    <source>
        <dbReference type="Proteomes" id="UP000050794"/>
    </source>
</evidence>
<dbReference type="WBParaSite" id="TCNE_0000300401-mRNA-1">
    <property type="protein sequence ID" value="TCNE_0000300401-mRNA-1"/>
    <property type="gene ID" value="TCNE_0000300401"/>
</dbReference>
<dbReference type="EMBL" id="UYWY01003482">
    <property type="protein sequence ID" value="VDM28721.1"/>
    <property type="molecule type" value="Genomic_DNA"/>
</dbReference>
<accession>A0A183U3D4</accession>
<dbReference type="AlphaFoldDB" id="A0A183U3D4"/>
<feature type="coiled-coil region" evidence="1">
    <location>
        <begin position="50"/>
        <end position="105"/>
    </location>
</feature>
<evidence type="ECO:0000313" key="2">
    <source>
        <dbReference type="EMBL" id="VDM28721.1"/>
    </source>
</evidence>
<reference evidence="4" key="1">
    <citation type="submission" date="2016-06" db="UniProtKB">
        <authorList>
            <consortium name="WormBaseParasite"/>
        </authorList>
    </citation>
    <scope>IDENTIFICATION</scope>
</reference>
<dbReference type="Proteomes" id="UP000050794">
    <property type="component" value="Unassembled WGS sequence"/>
</dbReference>
<protein>
    <submittedName>
        <fullName evidence="4">MT domain-containing protein</fullName>
    </submittedName>
</protein>
<keyword evidence="3" id="KW-1185">Reference proteome</keyword>
<organism evidence="3 4">
    <name type="scientific">Toxocara canis</name>
    <name type="common">Canine roundworm</name>
    <dbReference type="NCBI Taxonomy" id="6265"/>
    <lineage>
        <taxon>Eukaryota</taxon>
        <taxon>Metazoa</taxon>
        <taxon>Ecdysozoa</taxon>
        <taxon>Nematoda</taxon>
        <taxon>Chromadorea</taxon>
        <taxon>Rhabditida</taxon>
        <taxon>Spirurina</taxon>
        <taxon>Ascaridomorpha</taxon>
        <taxon>Ascaridoidea</taxon>
        <taxon>Toxocaridae</taxon>
        <taxon>Toxocara</taxon>
    </lineage>
</organism>
<evidence type="ECO:0000313" key="4">
    <source>
        <dbReference type="WBParaSite" id="TCNE_0000300401-mRNA-1"/>
    </source>
</evidence>
<proteinExistence type="predicted"/>
<sequence>MGIGHVQENLLAPAYRRGEGGDRYWEVVISSMVKVAVFLQLQDEGAKELGEKMAEGMEQVKAKKKDLEEKNAALREEIDYRKALLRESEEKRVQLEANIQALKEQGNITKVCKVLTILSGECSKIFMLKRGTVIRGVGLVVRAYIKMRVECTLSVFISFLWKSAQHFTHIENCVQLHY</sequence>